<dbReference type="GO" id="GO:0005886">
    <property type="term" value="C:plasma membrane"/>
    <property type="evidence" value="ECO:0007669"/>
    <property type="project" value="UniProtKB-ARBA"/>
</dbReference>
<feature type="transmembrane region" description="Helical" evidence="1">
    <location>
        <begin position="42"/>
        <end position="69"/>
    </location>
</feature>
<evidence type="ECO:0000259" key="2">
    <source>
        <dbReference type="Pfam" id="PF09335"/>
    </source>
</evidence>
<evidence type="ECO:0000256" key="1">
    <source>
        <dbReference type="SAM" id="Phobius"/>
    </source>
</evidence>
<gene>
    <name evidence="3" type="primary">ydjX</name>
    <name evidence="3" type="ORF">NCTC10429_03426</name>
</gene>
<sequence>MLKYVGDTTVFQAIEKGIARNGIDFLILTRLIPLFPYNIQNYAYGLTAIAFWPYTFISTFTTLPGIFIYTFMASDLVTEGITLSFVFKICLAGLMLFTLIQLAKYYARYKQVTLTASDKTSLTEQHR</sequence>
<dbReference type="AlphaFoldDB" id="A0A377CGY2"/>
<accession>A0A377CGY2</accession>
<keyword evidence="1" id="KW-0472">Membrane</keyword>
<dbReference type="Pfam" id="PF09335">
    <property type="entry name" value="VTT_dom"/>
    <property type="match status" value="1"/>
</dbReference>
<keyword evidence="1" id="KW-0812">Transmembrane</keyword>
<evidence type="ECO:0000313" key="4">
    <source>
        <dbReference type="Proteomes" id="UP000254088"/>
    </source>
</evidence>
<dbReference type="InterPro" id="IPR032816">
    <property type="entry name" value="VTT_dom"/>
</dbReference>
<dbReference type="Proteomes" id="UP000254088">
    <property type="component" value="Unassembled WGS sequence"/>
</dbReference>
<name>A0A377CGY2_ECOLX</name>
<dbReference type="PANTHER" id="PTHR46826">
    <property type="match status" value="1"/>
</dbReference>
<dbReference type="InterPro" id="IPR053240">
    <property type="entry name" value="VTT_domain"/>
</dbReference>
<feature type="transmembrane region" description="Helical" evidence="1">
    <location>
        <begin position="81"/>
        <end position="100"/>
    </location>
</feature>
<protein>
    <submittedName>
        <fullName evidence="3">Inner membrane protein</fullName>
    </submittedName>
</protein>
<organism evidence="3 4">
    <name type="scientific">Escherichia coli</name>
    <dbReference type="NCBI Taxonomy" id="562"/>
    <lineage>
        <taxon>Bacteria</taxon>
        <taxon>Pseudomonadati</taxon>
        <taxon>Pseudomonadota</taxon>
        <taxon>Gammaproteobacteria</taxon>
        <taxon>Enterobacterales</taxon>
        <taxon>Enterobacteriaceae</taxon>
        <taxon>Escherichia</taxon>
    </lineage>
</organism>
<feature type="domain" description="VTT" evidence="2">
    <location>
        <begin position="5"/>
        <end position="72"/>
    </location>
</feature>
<keyword evidence="1" id="KW-1133">Transmembrane helix</keyword>
<reference evidence="3 4" key="1">
    <citation type="submission" date="2018-06" db="EMBL/GenBank/DDBJ databases">
        <authorList>
            <consortium name="Pathogen Informatics"/>
            <person name="Doyle S."/>
        </authorList>
    </citation>
    <scope>NUCLEOTIDE SEQUENCE [LARGE SCALE GENOMIC DNA]</scope>
    <source>
        <strain evidence="3 4">NCTC10429</strain>
    </source>
</reference>
<dbReference type="EMBL" id="UGEX01000001">
    <property type="protein sequence ID" value="STL93322.1"/>
    <property type="molecule type" value="Genomic_DNA"/>
</dbReference>
<evidence type="ECO:0000313" key="3">
    <source>
        <dbReference type="EMBL" id="STL93322.1"/>
    </source>
</evidence>
<proteinExistence type="predicted"/>
<dbReference type="PANTHER" id="PTHR46826:SF1">
    <property type="entry name" value="TVP38_TMEM64 FAMILY MEMBRANE PROTEIN YDJX"/>
    <property type="match status" value="1"/>
</dbReference>